<dbReference type="CDD" id="cd20264">
    <property type="entry name" value="Complex1_LYR_LYRM4"/>
    <property type="match status" value="1"/>
</dbReference>
<evidence type="ECO:0000313" key="4">
    <source>
        <dbReference type="Proteomes" id="UP000324832"/>
    </source>
</evidence>
<protein>
    <recommendedName>
        <fullName evidence="2">Complex 1 LYR protein domain-containing protein</fullName>
    </recommendedName>
</protein>
<dbReference type="EMBL" id="FZQP02005332">
    <property type="protein sequence ID" value="VVD01368.1"/>
    <property type="molecule type" value="Genomic_DNA"/>
</dbReference>
<gene>
    <name evidence="3" type="ORF">LSINAPIS_LOCUS11803</name>
</gene>
<dbReference type="GO" id="GO:0016226">
    <property type="term" value="P:iron-sulfur cluster assembly"/>
    <property type="evidence" value="ECO:0007669"/>
    <property type="project" value="InterPro"/>
</dbReference>
<dbReference type="Pfam" id="PF05347">
    <property type="entry name" value="Complex1_LYR"/>
    <property type="match status" value="1"/>
</dbReference>
<dbReference type="GO" id="GO:0005739">
    <property type="term" value="C:mitochondrion"/>
    <property type="evidence" value="ECO:0007669"/>
    <property type="project" value="TreeGrafter"/>
</dbReference>
<dbReference type="GO" id="GO:1990221">
    <property type="term" value="C:L-cysteine desulfurase complex"/>
    <property type="evidence" value="ECO:0007669"/>
    <property type="project" value="TreeGrafter"/>
</dbReference>
<proteinExistence type="inferred from homology"/>
<evidence type="ECO:0000313" key="3">
    <source>
        <dbReference type="EMBL" id="VVD01368.1"/>
    </source>
</evidence>
<keyword evidence="4" id="KW-1185">Reference proteome</keyword>
<dbReference type="Proteomes" id="UP000324832">
    <property type="component" value="Unassembled WGS sequence"/>
</dbReference>
<dbReference type="PANTHER" id="PTHR13166:SF7">
    <property type="entry name" value="LYR MOTIF-CONTAINING PROTEIN 4"/>
    <property type="match status" value="1"/>
</dbReference>
<organism evidence="3 4">
    <name type="scientific">Leptidea sinapis</name>
    <dbReference type="NCBI Taxonomy" id="189913"/>
    <lineage>
        <taxon>Eukaryota</taxon>
        <taxon>Metazoa</taxon>
        <taxon>Ecdysozoa</taxon>
        <taxon>Arthropoda</taxon>
        <taxon>Hexapoda</taxon>
        <taxon>Insecta</taxon>
        <taxon>Pterygota</taxon>
        <taxon>Neoptera</taxon>
        <taxon>Endopterygota</taxon>
        <taxon>Lepidoptera</taxon>
        <taxon>Glossata</taxon>
        <taxon>Ditrysia</taxon>
        <taxon>Papilionoidea</taxon>
        <taxon>Pieridae</taxon>
        <taxon>Dismorphiinae</taxon>
        <taxon>Leptidea</taxon>
    </lineage>
</organism>
<name>A0A5E4QWM8_9NEOP</name>
<dbReference type="PANTHER" id="PTHR13166">
    <property type="entry name" value="PROTEIN C6ORF149"/>
    <property type="match status" value="1"/>
</dbReference>
<sequence>MASNIPKQQILSLYKSLIRESGKFPNYNFRCYAIRRVKDSFKANKLLTDIKLVRKEVDYAKENLEMIKRQCFFWTRTLIMLHLQNHPRCL</sequence>
<dbReference type="InterPro" id="IPR045297">
    <property type="entry name" value="Complex1_LYR_LYRM4"/>
</dbReference>
<feature type="domain" description="Complex 1 LYR protein" evidence="2">
    <location>
        <begin position="8"/>
        <end position="66"/>
    </location>
</feature>
<dbReference type="AlphaFoldDB" id="A0A5E4QWM8"/>
<accession>A0A5E4QWM8</accession>
<evidence type="ECO:0000259" key="2">
    <source>
        <dbReference type="Pfam" id="PF05347"/>
    </source>
</evidence>
<dbReference type="InterPro" id="IPR051522">
    <property type="entry name" value="ISC_assembly_LYR"/>
</dbReference>
<dbReference type="InterPro" id="IPR008011">
    <property type="entry name" value="Complex1_LYR_dom"/>
</dbReference>
<reference evidence="3 4" key="1">
    <citation type="submission" date="2017-07" db="EMBL/GenBank/DDBJ databases">
        <authorList>
            <person name="Talla V."/>
            <person name="Backstrom N."/>
        </authorList>
    </citation>
    <scope>NUCLEOTIDE SEQUENCE [LARGE SCALE GENOMIC DNA]</scope>
</reference>
<evidence type="ECO:0000256" key="1">
    <source>
        <dbReference type="ARBA" id="ARBA00009508"/>
    </source>
</evidence>
<comment type="similarity">
    <text evidence="1">Belongs to the complex I LYR family.</text>
</comment>